<evidence type="ECO:0000313" key="9">
    <source>
        <dbReference type="Proteomes" id="UP000037035"/>
    </source>
</evidence>
<dbReference type="InterPro" id="IPR052035">
    <property type="entry name" value="ZnF_BED_domain_contain"/>
</dbReference>
<organism evidence="8 9">
    <name type="scientific">Puccinia sorghi</name>
    <dbReference type="NCBI Taxonomy" id="27349"/>
    <lineage>
        <taxon>Eukaryota</taxon>
        <taxon>Fungi</taxon>
        <taxon>Dikarya</taxon>
        <taxon>Basidiomycota</taxon>
        <taxon>Pucciniomycotina</taxon>
        <taxon>Pucciniomycetes</taxon>
        <taxon>Pucciniales</taxon>
        <taxon>Pucciniaceae</taxon>
        <taxon>Puccinia</taxon>
    </lineage>
</organism>
<keyword evidence="4" id="KW-0862">Zinc</keyword>
<dbReference type="SUPFAM" id="SSF53098">
    <property type="entry name" value="Ribonuclease H-like"/>
    <property type="match status" value="1"/>
</dbReference>
<keyword evidence="3" id="KW-0863">Zinc-finger</keyword>
<evidence type="ECO:0000256" key="2">
    <source>
        <dbReference type="ARBA" id="ARBA00022723"/>
    </source>
</evidence>
<evidence type="ECO:0000256" key="3">
    <source>
        <dbReference type="ARBA" id="ARBA00022771"/>
    </source>
</evidence>
<evidence type="ECO:0000256" key="6">
    <source>
        <dbReference type="SAM" id="MobiDB-lite"/>
    </source>
</evidence>
<keyword evidence="9" id="KW-1185">Reference proteome</keyword>
<evidence type="ECO:0000256" key="1">
    <source>
        <dbReference type="ARBA" id="ARBA00004123"/>
    </source>
</evidence>
<dbReference type="Pfam" id="PF05699">
    <property type="entry name" value="Dimer_Tnp_hAT"/>
    <property type="match status" value="1"/>
</dbReference>
<proteinExistence type="predicted"/>
<accession>A0A0L6VBW7</accession>
<dbReference type="EMBL" id="LAVV01006811">
    <property type="protein sequence ID" value="KNZ58204.1"/>
    <property type="molecule type" value="Genomic_DNA"/>
</dbReference>
<name>A0A0L6VBW7_9BASI</name>
<comment type="caution">
    <text evidence="8">The sequence shown here is derived from an EMBL/GenBank/DDBJ whole genome shotgun (WGS) entry which is preliminary data.</text>
</comment>
<reference evidence="8 9" key="1">
    <citation type="submission" date="2015-08" db="EMBL/GenBank/DDBJ databases">
        <title>Next Generation Sequencing and Analysis of the Genome of Puccinia sorghi L Schw, the Causal Agent of Maize Common Rust.</title>
        <authorList>
            <person name="Rochi L."/>
            <person name="Burguener G."/>
            <person name="Darino M."/>
            <person name="Turjanski A."/>
            <person name="Kreff E."/>
            <person name="Dieguez M.J."/>
            <person name="Sacco F."/>
        </authorList>
    </citation>
    <scope>NUCLEOTIDE SEQUENCE [LARGE SCALE GENOMIC DNA]</scope>
    <source>
        <strain evidence="8 9">RO10H11247</strain>
    </source>
</reference>
<evidence type="ECO:0000313" key="8">
    <source>
        <dbReference type="EMBL" id="KNZ58204.1"/>
    </source>
</evidence>
<dbReference type="GO" id="GO:0046983">
    <property type="term" value="F:protein dimerization activity"/>
    <property type="evidence" value="ECO:0007669"/>
    <property type="project" value="InterPro"/>
</dbReference>
<dbReference type="InterPro" id="IPR012337">
    <property type="entry name" value="RNaseH-like_sf"/>
</dbReference>
<dbReference type="Proteomes" id="UP000037035">
    <property type="component" value="Unassembled WGS sequence"/>
</dbReference>
<dbReference type="AlphaFoldDB" id="A0A0L6VBW7"/>
<dbReference type="GO" id="GO:0008270">
    <property type="term" value="F:zinc ion binding"/>
    <property type="evidence" value="ECO:0007669"/>
    <property type="project" value="UniProtKB-KW"/>
</dbReference>
<gene>
    <name evidence="8" type="ORF">VP01_1977g4</name>
</gene>
<comment type="subcellular location">
    <subcellularLocation>
        <location evidence="1">Nucleus</location>
    </subcellularLocation>
</comment>
<evidence type="ECO:0000259" key="7">
    <source>
        <dbReference type="Pfam" id="PF05699"/>
    </source>
</evidence>
<evidence type="ECO:0000256" key="4">
    <source>
        <dbReference type="ARBA" id="ARBA00022833"/>
    </source>
</evidence>
<feature type="region of interest" description="Disordered" evidence="6">
    <location>
        <begin position="1"/>
        <end position="22"/>
    </location>
</feature>
<sequence>MESQTNNQHQKKPKNPSLNQFNDERFCVVEKSNELQDKISRYLQQDQKFPTLARMAQCFLGIPATSAPSERFFSKWHHITTWDCASMDPQTVQELSCVKQWYQHFGSPFFEEI</sequence>
<keyword evidence="5" id="KW-0539">Nucleus</keyword>
<dbReference type="PANTHER" id="PTHR46481">
    <property type="entry name" value="ZINC FINGER BED DOMAIN-CONTAINING PROTEIN 4"/>
    <property type="match status" value="1"/>
</dbReference>
<dbReference type="PANTHER" id="PTHR46481:SF10">
    <property type="entry name" value="ZINC FINGER BED DOMAIN-CONTAINING PROTEIN 39"/>
    <property type="match status" value="1"/>
</dbReference>
<dbReference type="OrthoDB" id="2506934at2759"/>
<feature type="domain" description="HAT C-terminal dimerisation" evidence="7">
    <location>
        <begin position="39"/>
        <end position="102"/>
    </location>
</feature>
<dbReference type="InterPro" id="IPR008906">
    <property type="entry name" value="HATC_C_dom"/>
</dbReference>
<dbReference type="VEuPathDB" id="FungiDB:VP01_1977g4"/>
<evidence type="ECO:0000256" key="5">
    <source>
        <dbReference type="ARBA" id="ARBA00023242"/>
    </source>
</evidence>
<dbReference type="GO" id="GO:0005634">
    <property type="term" value="C:nucleus"/>
    <property type="evidence" value="ECO:0007669"/>
    <property type="project" value="UniProtKB-SubCell"/>
</dbReference>
<protein>
    <recommendedName>
        <fullName evidence="7">HAT C-terminal dimerisation domain-containing protein</fullName>
    </recommendedName>
</protein>
<keyword evidence="2" id="KW-0479">Metal-binding</keyword>